<gene>
    <name evidence="2" type="ORF">PLXY2_LOCUS7317</name>
</gene>
<name>A0A8S4EZ97_PLUXY</name>
<dbReference type="AlphaFoldDB" id="A0A8S4EZ97"/>
<feature type="compositionally biased region" description="Basic and acidic residues" evidence="1">
    <location>
        <begin position="79"/>
        <end position="97"/>
    </location>
</feature>
<accession>A0A8S4EZ97</accession>
<feature type="region of interest" description="Disordered" evidence="1">
    <location>
        <begin position="14"/>
        <end position="118"/>
    </location>
</feature>
<feature type="compositionally biased region" description="Acidic residues" evidence="1">
    <location>
        <begin position="61"/>
        <end position="78"/>
    </location>
</feature>
<dbReference type="Gene3D" id="3.90.70.120">
    <property type="match status" value="2"/>
</dbReference>
<dbReference type="EMBL" id="CAJHNJ030000024">
    <property type="protein sequence ID" value="CAG9121039.1"/>
    <property type="molecule type" value="Genomic_DNA"/>
</dbReference>
<evidence type="ECO:0000313" key="3">
    <source>
        <dbReference type="Proteomes" id="UP000653454"/>
    </source>
</evidence>
<dbReference type="PANTHER" id="PTHR40552">
    <property type="entry name" value="AT05186P-RELATED"/>
    <property type="match status" value="1"/>
</dbReference>
<dbReference type="Proteomes" id="UP000653454">
    <property type="component" value="Unassembled WGS sequence"/>
</dbReference>
<protein>
    <submittedName>
        <fullName evidence="2">(diamondback moth) hypothetical protein</fullName>
    </submittedName>
</protein>
<evidence type="ECO:0000256" key="1">
    <source>
        <dbReference type="SAM" id="MobiDB-lite"/>
    </source>
</evidence>
<evidence type="ECO:0000313" key="2">
    <source>
        <dbReference type="EMBL" id="CAG9121039.1"/>
    </source>
</evidence>
<sequence>MEKLALNLHILNVDLDSPTVSATQIVPPWPRPRDKSNEAPDPDPDPEPEAPPPPPPPGEGAGEEAGEEEEEEDIDEETENRRAAEKARLAEERRRAQELPPPLPPPPSPQPEPELAPPPRICEEEIETLEPIEVDRQVLLTEDAKKRYKIRQLRKKAAPPLIEILQPTKTASDELLEPSNFNTLPDSSQIVSGTDFIANEEAQHVMPFVSIMAIVTSYKYSINTWTSGIVDFVVQAGRELYDNKRAKFQFAPMHVIPRIRIGRQTYEAVIDVVAEGPTWKLEEVLNRQFCCRFDRLMMTTCNYSAAIFLRNGLYYMYDASPCNPMGLREDSDVGGACFLRFRTLHDLVTRMLFNKDGKREDQQFVMSRILVRQLSKEPRMQLPDDYEYATGRPRCPNSKTTIAAKPKKKVTVTDPNIGSMVDKKVPIGYQQSQCGTYVIEGTTSLGPRSNSDYIQDCHFVSLVAMLLATMHPVKTWDQIMIDVCLEKGLEIADKATNLNICEKRALRNVIIDGKYINLNIKRIEVINENPERTLDQYLNAVMQRLRYVMIRFPECCLVVCHSDEYYHLFDPYESPIESEFYCGSSYCPSRESVASNGSSKKGDKRPPRTLFNATWSLCPTLDNVLYRIRTVVSPETVEEPEFYNFELTSVKALPKYSALNCKLSPMFKADVNPNAPYLRPKKRCPRIDEKLYWLCSDGVPWSRMNTENSIGCPRRSPPAVWNDWDIEVPGDLYSVWGSLHPNHDKYDESHRGTQYLATCVVALAFTKVCRLSAWTGRLIDGIVDAGDHYHQRCLECVGEEPNTELTLEVLPKTFELYPYSFKVKFEQIIFGFMYNKLQDRYNLSAALEYFFEAHDTGILVSPSKNLGFGKIAASYFMFDCQSYGVPLFSPDQGVAYMLKCESLNRLIYCMTMTLNVRKHGQVFHLYRVNIRVQSKKDNENQQ</sequence>
<comment type="caution">
    <text evidence="2">The sequence shown here is derived from an EMBL/GenBank/DDBJ whole genome shotgun (WGS) entry which is preliminary data.</text>
</comment>
<dbReference type="PANTHER" id="PTHR40552:SF6">
    <property type="entry name" value="FI09606P-RELATED"/>
    <property type="match status" value="1"/>
</dbReference>
<reference evidence="2" key="1">
    <citation type="submission" date="2020-11" db="EMBL/GenBank/DDBJ databases">
        <authorList>
            <person name="Whiteford S."/>
        </authorList>
    </citation>
    <scope>NUCLEOTIDE SEQUENCE</scope>
</reference>
<proteinExistence type="predicted"/>
<feature type="compositionally biased region" description="Pro residues" evidence="1">
    <location>
        <begin position="99"/>
        <end position="118"/>
    </location>
</feature>
<feature type="compositionally biased region" description="Pro residues" evidence="1">
    <location>
        <begin position="49"/>
        <end position="58"/>
    </location>
</feature>
<organism evidence="2 3">
    <name type="scientific">Plutella xylostella</name>
    <name type="common">Diamondback moth</name>
    <name type="synonym">Plutella maculipennis</name>
    <dbReference type="NCBI Taxonomy" id="51655"/>
    <lineage>
        <taxon>Eukaryota</taxon>
        <taxon>Metazoa</taxon>
        <taxon>Ecdysozoa</taxon>
        <taxon>Arthropoda</taxon>
        <taxon>Hexapoda</taxon>
        <taxon>Insecta</taxon>
        <taxon>Pterygota</taxon>
        <taxon>Neoptera</taxon>
        <taxon>Endopterygota</taxon>
        <taxon>Lepidoptera</taxon>
        <taxon>Glossata</taxon>
        <taxon>Ditrysia</taxon>
        <taxon>Yponomeutoidea</taxon>
        <taxon>Plutellidae</taxon>
        <taxon>Plutella</taxon>
    </lineage>
</organism>
<keyword evidence="3" id="KW-1185">Reference proteome</keyword>